<keyword evidence="14 18" id="KW-0408">Iron</keyword>
<proteinExistence type="inferred from homology"/>
<dbReference type="OrthoDB" id="1470350at2759"/>
<dbReference type="GO" id="GO:0004497">
    <property type="term" value="F:monooxygenase activity"/>
    <property type="evidence" value="ECO:0007669"/>
    <property type="project" value="UniProtKB-KW"/>
</dbReference>
<evidence type="ECO:0000256" key="16">
    <source>
        <dbReference type="ARBA" id="ARBA00023034"/>
    </source>
</evidence>
<keyword evidence="21" id="KW-1185">Reference proteome</keyword>
<evidence type="ECO:0000256" key="2">
    <source>
        <dbReference type="ARBA" id="ARBA00004477"/>
    </source>
</evidence>
<dbReference type="InterPro" id="IPR005578">
    <property type="entry name" value="Yif1_fam"/>
</dbReference>
<keyword evidence="15" id="KW-0503">Monooxygenase</keyword>
<dbReference type="Pfam" id="PF00067">
    <property type="entry name" value="p450"/>
    <property type="match status" value="1"/>
</dbReference>
<evidence type="ECO:0000256" key="17">
    <source>
        <dbReference type="ARBA" id="ARBA00023136"/>
    </source>
</evidence>
<name>A0A1R3J7X5_9ROSI</name>
<dbReference type="GO" id="GO:0000139">
    <property type="term" value="C:Golgi membrane"/>
    <property type="evidence" value="ECO:0007669"/>
    <property type="project" value="UniProtKB-SubCell"/>
</dbReference>
<keyword evidence="8 19" id="KW-0812">Transmembrane</keyword>
<feature type="transmembrane region" description="Helical" evidence="19">
    <location>
        <begin position="599"/>
        <end position="619"/>
    </location>
</feature>
<dbReference type="InterPro" id="IPR002403">
    <property type="entry name" value="Cyt_P450_E_grp-IV"/>
</dbReference>
<evidence type="ECO:0000256" key="7">
    <source>
        <dbReference type="ARBA" id="ARBA00022617"/>
    </source>
</evidence>
<dbReference type="GO" id="GO:0016705">
    <property type="term" value="F:oxidoreductase activity, acting on paired donors, with incorporation or reduction of molecular oxygen"/>
    <property type="evidence" value="ECO:0007669"/>
    <property type="project" value="InterPro"/>
</dbReference>
<evidence type="ECO:0000256" key="9">
    <source>
        <dbReference type="ARBA" id="ARBA00022723"/>
    </source>
</evidence>
<dbReference type="InterPro" id="IPR036396">
    <property type="entry name" value="Cyt_P450_sf"/>
</dbReference>
<dbReference type="InterPro" id="IPR001128">
    <property type="entry name" value="Cyt_P450"/>
</dbReference>
<protein>
    <submittedName>
        <fullName evidence="20">Cytochrome P450</fullName>
    </submittedName>
</protein>
<dbReference type="STRING" id="93759.A0A1R3J7X5"/>
<keyword evidence="16" id="KW-0333">Golgi apparatus</keyword>
<dbReference type="Pfam" id="PF03878">
    <property type="entry name" value="YIF1"/>
    <property type="match status" value="1"/>
</dbReference>
<keyword evidence="13" id="KW-0560">Oxidoreductase</keyword>
<dbReference type="GO" id="GO:0005789">
    <property type="term" value="C:endoplasmic reticulum membrane"/>
    <property type="evidence" value="ECO:0007669"/>
    <property type="project" value="UniProtKB-SubCell"/>
</dbReference>
<evidence type="ECO:0000256" key="11">
    <source>
        <dbReference type="ARBA" id="ARBA00022927"/>
    </source>
</evidence>
<keyword evidence="12 19" id="KW-1133">Transmembrane helix</keyword>
<dbReference type="Proteomes" id="UP000187203">
    <property type="component" value="Unassembled WGS sequence"/>
</dbReference>
<dbReference type="PRINTS" id="PR00465">
    <property type="entry name" value="EP450IV"/>
</dbReference>
<dbReference type="GO" id="GO:0015031">
    <property type="term" value="P:protein transport"/>
    <property type="evidence" value="ECO:0007669"/>
    <property type="project" value="UniProtKB-KW"/>
</dbReference>
<feature type="binding site" description="axial binding residue" evidence="18">
    <location>
        <position position="381"/>
    </location>
    <ligand>
        <name>heme</name>
        <dbReference type="ChEBI" id="CHEBI:30413"/>
    </ligand>
    <ligandPart>
        <name>Fe</name>
        <dbReference type="ChEBI" id="CHEBI:18248"/>
    </ligandPart>
</feature>
<evidence type="ECO:0000256" key="5">
    <source>
        <dbReference type="ARBA" id="ARBA00010617"/>
    </source>
</evidence>
<evidence type="ECO:0000256" key="6">
    <source>
        <dbReference type="ARBA" id="ARBA00022448"/>
    </source>
</evidence>
<evidence type="ECO:0000256" key="10">
    <source>
        <dbReference type="ARBA" id="ARBA00022824"/>
    </source>
</evidence>
<keyword evidence="6" id="KW-0813">Transport</keyword>
<feature type="transmembrane region" description="Helical" evidence="19">
    <location>
        <begin position="29"/>
        <end position="52"/>
    </location>
</feature>
<keyword evidence="9 18" id="KW-0479">Metal-binding</keyword>
<dbReference type="GO" id="GO:0006888">
    <property type="term" value="P:endoplasmic reticulum to Golgi vesicle-mediated transport"/>
    <property type="evidence" value="ECO:0007669"/>
    <property type="project" value="InterPro"/>
</dbReference>
<comment type="subcellular location">
    <subcellularLocation>
        <location evidence="2">Endoplasmic reticulum membrane</location>
        <topology evidence="2">Multi-pass membrane protein</topology>
    </subcellularLocation>
    <subcellularLocation>
        <location evidence="3">Golgi apparatus membrane</location>
        <topology evidence="3">Multi-pass membrane protein</topology>
    </subcellularLocation>
</comment>
<dbReference type="Gene3D" id="1.10.630.10">
    <property type="entry name" value="Cytochrome P450"/>
    <property type="match status" value="2"/>
</dbReference>
<accession>A0A1R3J7X5</accession>
<dbReference type="GO" id="GO:0020037">
    <property type="term" value="F:heme binding"/>
    <property type="evidence" value="ECO:0007669"/>
    <property type="project" value="InterPro"/>
</dbReference>
<dbReference type="SUPFAM" id="SSF48264">
    <property type="entry name" value="Cytochrome P450"/>
    <property type="match status" value="1"/>
</dbReference>
<keyword evidence="7 18" id="KW-0349">Heme</keyword>
<evidence type="ECO:0000256" key="14">
    <source>
        <dbReference type="ARBA" id="ARBA00023004"/>
    </source>
</evidence>
<evidence type="ECO:0000256" key="13">
    <source>
        <dbReference type="ARBA" id="ARBA00023002"/>
    </source>
</evidence>
<dbReference type="EMBL" id="AWUE01016505">
    <property type="protein sequence ID" value="OMO90886.1"/>
    <property type="molecule type" value="Genomic_DNA"/>
</dbReference>
<keyword evidence="10" id="KW-0256">Endoplasmic reticulum</keyword>
<evidence type="ECO:0000256" key="1">
    <source>
        <dbReference type="ARBA" id="ARBA00001971"/>
    </source>
</evidence>
<evidence type="ECO:0000256" key="19">
    <source>
        <dbReference type="SAM" id="Phobius"/>
    </source>
</evidence>
<organism evidence="20 21">
    <name type="scientific">Corchorus olitorius</name>
    <dbReference type="NCBI Taxonomy" id="93759"/>
    <lineage>
        <taxon>Eukaryota</taxon>
        <taxon>Viridiplantae</taxon>
        <taxon>Streptophyta</taxon>
        <taxon>Embryophyta</taxon>
        <taxon>Tracheophyta</taxon>
        <taxon>Spermatophyta</taxon>
        <taxon>Magnoliopsida</taxon>
        <taxon>eudicotyledons</taxon>
        <taxon>Gunneridae</taxon>
        <taxon>Pentapetalae</taxon>
        <taxon>rosids</taxon>
        <taxon>malvids</taxon>
        <taxon>Malvales</taxon>
        <taxon>Malvaceae</taxon>
        <taxon>Grewioideae</taxon>
        <taxon>Apeibeae</taxon>
        <taxon>Corchorus</taxon>
    </lineage>
</organism>
<reference evidence="21" key="1">
    <citation type="submission" date="2013-09" db="EMBL/GenBank/DDBJ databases">
        <title>Corchorus olitorius genome sequencing.</title>
        <authorList>
            <person name="Alam M."/>
            <person name="Haque M.S."/>
            <person name="Islam M.S."/>
            <person name="Emdad E.M."/>
            <person name="Islam M.M."/>
            <person name="Ahmed B."/>
            <person name="Halim A."/>
            <person name="Hossen Q.M.M."/>
            <person name="Hossain M.Z."/>
            <person name="Ahmed R."/>
            <person name="Khan M.M."/>
            <person name="Islam R."/>
            <person name="Rashid M.M."/>
            <person name="Khan S.A."/>
            <person name="Rahman M.S."/>
            <person name="Alam M."/>
            <person name="Yahiya A.S."/>
            <person name="Khan M.S."/>
            <person name="Azam M.S."/>
            <person name="Haque T."/>
            <person name="Lashkar M.Z.H."/>
            <person name="Akhand A.I."/>
            <person name="Morshed G."/>
            <person name="Roy S."/>
            <person name="Uddin K.S."/>
            <person name="Rabeya T."/>
            <person name="Hossain A.S."/>
            <person name="Chowdhury A."/>
            <person name="Snigdha A.R."/>
            <person name="Mortoza M.S."/>
            <person name="Matin S.A."/>
            <person name="Hoque S.M.E."/>
            <person name="Islam M.K."/>
            <person name="Roy D.K."/>
            <person name="Haider R."/>
            <person name="Moosa M.M."/>
            <person name="Elias S.M."/>
            <person name="Hasan A.M."/>
            <person name="Jahan S."/>
            <person name="Shafiuddin M."/>
            <person name="Mahmood N."/>
            <person name="Shommy N.S."/>
        </authorList>
    </citation>
    <scope>NUCLEOTIDE SEQUENCE [LARGE SCALE GENOMIC DNA]</scope>
    <source>
        <strain evidence="21">cv. O-4</strain>
    </source>
</reference>
<evidence type="ECO:0000313" key="21">
    <source>
        <dbReference type="Proteomes" id="UP000187203"/>
    </source>
</evidence>
<feature type="transmembrane region" description="Helical" evidence="19">
    <location>
        <begin position="555"/>
        <end position="578"/>
    </location>
</feature>
<comment type="similarity">
    <text evidence="5">Belongs to the cytochrome P450 family.</text>
</comment>
<sequence>MTMGAVLQSSAVVILLVVALFISSSTSFVLALVGPLTFVLIIFTALFLLLNVTEFMSKEKRPPIAGLTLHLLLHFNRIYDYQTSLAKKRRTFRLIFPFRCDVFTAHPANIEYILKTNFPNYGKGSYNYKILEDLLGDGIIAVDGEKWRHQRKLASYEFSTRNLRVYSSAVFRDSAAKLVSQVSIMAAAEQAMDLQREKEDLMSRFMMESEKDPTNMTDKYLRDFIFSFMFAGKDSSSSTLTWFFYMLCKHPLVQDKVVNEVTEATQAKDKYICPDEFSSLMTEGALERMQFLHAALTETLRLYPAVASDGKMTVEDDILPDGYLIKKGDAISYMPYAMGRMTYIWGEDAEEFRPERWLENGIFRPESPFKFTAFQAGPRICMGKEFAYRQMKILAAFLLYFFQFRLVDESKEATYKPGISIHMAGGLKVYALPRAGRFGQIFVHAAAAKEQMNPFGDALYGAGTELIKTELGVYGKKLLEPGSTYVQGNVRLYKFSPETLGLQATNGLLCWLFQVLLLEATLHSLGDGDVPLLDIVAYGGYTFAAVSVTLLSRIVWNYCFYIITLWESFCMGILLVKIMKRILIAEVRRSENHSSKRHFLLLLMAVAQLPLLFWLGNIAV</sequence>
<comment type="cofactor">
    <cofactor evidence="1 18">
        <name>heme</name>
        <dbReference type="ChEBI" id="CHEBI:30413"/>
    </cofactor>
</comment>
<dbReference type="PANTHER" id="PTHR24296">
    <property type="entry name" value="CYTOCHROME P450"/>
    <property type="match status" value="1"/>
</dbReference>
<keyword evidence="17 19" id="KW-0472">Membrane</keyword>
<keyword evidence="11" id="KW-0653">Protein transport</keyword>
<dbReference type="PRINTS" id="PR00385">
    <property type="entry name" value="P450"/>
</dbReference>
<evidence type="ECO:0000256" key="15">
    <source>
        <dbReference type="ARBA" id="ARBA00023033"/>
    </source>
</evidence>
<dbReference type="GO" id="GO:0005506">
    <property type="term" value="F:iron ion binding"/>
    <property type="evidence" value="ECO:0007669"/>
    <property type="project" value="InterPro"/>
</dbReference>
<dbReference type="AlphaFoldDB" id="A0A1R3J7X5"/>
<evidence type="ECO:0000256" key="18">
    <source>
        <dbReference type="PIRSR" id="PIRSR602403-1"/>
    </source>
</evidence>
<comment type="caution">
    <text evidence="20">The sequence shown here is derived from an EMBL/GenBank/DDBJ whole genome shotgun (WGS) entry which is preliminary data.</text>
</comment>
<evidence type="ECO:0000256" key="12">
    <source>
        <dbReference type="ARBA" id="ARBA00022989"/>
    </source>
</evidence>
<comment type="similarity">
    <text evidence="4">Belongs to the YIF1 family.</text>
</comment>
<evidence type="ECO:0000256" key="4">
    <source>
        <dbReference type="ARBA" id="ARBA00009727"/>
    </source>
</evidence>
<evidence type="ECO:0000256" key="3">
    <source>
        <dbReference type="ARBA" id="ARBA00004653"/>
    </source>
</evidence>
<gene>
    <name evidence="20" type="ORF">COLO4_18816</name>
</gene>
<evidence type="ECO:0000256" key="8">
    <source>
        <dbReference type="ARBA" id="ARBA00022692"/>
    </source>
</evidence>
<evidence type="ECO:0000313" key="20">
    <source>
        <dbReference type="EMBL" id="OMO90886.1"/>
    </source>
</evidence>